<organism evidence="3 4">
    <name type="scientific">Mangrovivirga halotolerans</name>
    <dbReference type="NCBI Taxonomy" id="2993936"/>
    <lineage>
        <taxon>Bacteria</taxon>
        <taxon>Pseudomonadati</taxon>
        <taxon>Bacteroidota</taxon>
        <taxon>Cytophagia</taxon>
        <taxon>Cytophagales</taxon>
        <taxon>Mangrovivirgaceae</taxon>
        <taxon>Mangrovivirga</taxon>
    </lineage>
</organism>
<dbReference type="SUPFAM" id="SSF56925">
    <property type="entry name" value="OMPA-like"/>
    <property type="match status" value="1"/>
</dbReference>
<dbReference type="EMBL" id="JAPFQN010000004">
    <property type="protein sequence ID" value="MCX2743604.1"/>
    <property type="molecule type" value="Genomic_DNA"/>
</dbReference>
<gene>
    <name evidence="3" type="ORF">OO013_06995</name>
</gene>
<evidence type="ECO:0000313" key="3">
    <source>
        <dbReference type="EMBL" id="MCX2743604.1"/>
    </source>
</evidence>
<evidence type="ECO:0000256" key="1">
    <source>
        <dbReference type="SAM" id="SignalP"/>
    </source>
</evidence>
<reference evidence="3 4" key="1">
    <citation type="submission" date="2022-11" db="EMBL/GenBank/DDBJ databases">
        <title>The characterization of three novel Bacteroidetes species and genomic analysis of their roles in tidal elemental geochemical cycles.</title>
        <authorList>
            <person name="Ma K."/>
        </authorList>
    </citation>
    <scope>NUCLEOTIDE SEQUENCE [LARGE SCALE GENOMIC DNA]</scope>
    <source>
        <strain evidence="3 4">M17</strain>
    </source>
</reference>
<feature type="domain" description="Outer membrane protein beta-barrel" evidence="2">
    <location>
        <begin position="21"/>
        <end position="180"/>
    </location>
</feature>
<name>A0ABT3RQF3_9BACT</name>
<evidence type="ECO:0000313" key="4">
    <source>
        <dbReference type="Proteomes" id="UP001209885"/>
    </source>
</evidence>
<sequence length="207" mass="23157">MRIRKIIFASLVLLFSVFMSNAQSSGVGLKGGVNMTKLTTNQPSDYDFGYYGGVFLHLPVNEIFRLQPELIYTKYATTSSYESLGVSYTNDYEMNAIQLPIMGQFYFGEIFYLEAGPQASFLVNQKVTETVDSSVGGGTTTTEEDLSYKETEWYLNFGGGLNLPFGLQVNIRYNLGMNNLNDDSSDDNEIRTRMWQVGLGYKFGSGN</sequence>
<dbReference type="RefSeq" id="WP_266055990.1">
    <property type="nucleotide sequence ID" value="NZ_JAPFQN010000004.1"/>
</dbReference>
<dbReference type="InterPro" id="IPR025665">
    <property type="entry name" value="Beta-barrel_OMP_2"/>
</dbReference>
<protein>
    <submittedName>
        <fullName evidence="3">Porin family protein</fullName>
    </submittedName>
</protein>
<feature type="signal peptide" evidence="1">
    <location>
        <begin position="1"/>
        <end position="24"/>
    </location>
</feature>
<accession>A0ABT3RQF3</accession>
<dbReference type="Proteomes" id="UP001209885">
    <property type="component" value="Unassembled WGS sequence"/>
</dbReference>
<dbReference type="Pfam" id="PF13568">
    <property type="entry name" value="OMP_b-brl_2"/>
    <property type="match status" value="1"/>
</dbReference>
<feature type="chain" id="PRO_5045917189" evidence="1">
    <location>
        <begin position="25"/>
        <end position="207"/>
    </location>
</feature>
<evidence type="ECO:0000259" key="2">
    <source>
        <dbReference type="Pfam" id="PF13568"/>
    </source>
</evidence>
<keyword evidence="1" id="KW-0732">Signal</keyword>
<comment type="caution">
    <text evidence="3">The sequence shown here is derived from an EMBL/GenBank/DDBJ whole genome shotgun (WGS) entry which is preliminary data.</text>
</comment>
<proteinExistence type="predicted"/>
<keyword evidence="4" id="KW-1185">Reference proteome</keyword>
<dbReference type="InterPro" id="IPR011250">
    <property type="entry name" value="OMP/PagP_B-barrel"/>
</dbReference>